<name>A0ABV0ZP66_9TELE</name>
<comment type="caution">
    <text evidence="2">The sequence shown here is derived from an EMBL/GenBank/DDBJ whole genome shotgun (WGS) entry which is preliminary data.</text>
</comment>
<accession>A0ABV0ZP66</accession>
<dbReference type="Proteomes" id="UP001469553">
    <property type="component" value="Unassembled WGS sequence"/>
</dbReference>
<evidence type="ECO:0000313" key="2">
    <source>
        <dbReference type="EMBL" id="MEQ2308052.1"/>
    </source>
</evidence>
<feature type="region of interest" description="Disordered" evidence="1">
    <location>
        <begin position="1"/>
        <end position="22"/>
    </location>
</feature>
<keyword evidence="3" id="KW-1185">Reference proteome</keyword>
<organism evidence="2 3">
    <name type="scientific">Ameca splendens</name>
    <dbReference type="NCBI Taxonomy" id="208324"/>
    <lineage>
        <taxon>Eukaryota</taxon>
        <taxon>Metazoa</taxon>
        <taxon>Chordata</taxon>
        <taxon>Craniata</taxon>
        <taxon>Vertebrata</taxon>
        <taxon>Euteleostomi</taxon>
        <taxon>Actinopterygii</taxon>
        <taxon>Neopterygii</taxon>
        <taxon>Teleostei</taxon>
        <taxon>Neoteleostei</taxon>
        <taxon>Acanthomorphata</taxon>
        <taxon>Ovalentaria</taxon>
        <taxon>Atherinomorphae</taxon>
        <taxon>Cyprinodontiformes</taxon>
        <taxon>Goodeidae</taxon>
        <taxon>Ameca</taxon>
    </lineage>
</organism>
<feature type="region of interest" description="Disordered" evidence="1">
    <location>
        <begin position="38"/>
        <end position="58"/>
    </location>
</feature>
<evidence type="ECO:0000256" key="1">
    <source>
        <dbReference type="SAM" id="MobiDB-lite"/>
    </source>
</evidence>
<gene>
    <name evidence="2" type="ORF">AMECASPLE_024302</name>
</gene>
<evidence type="ECO:0000313" key="3">
    <source>
        <dbReference type="Proteomes" id="UP001469553"/>
    </source>
</evidence>
<dbReference type="EMBL" id="JAHRIP010068138">
    <property type="protein sequence ID" value="MEQ2308052.1"/>
    <property type="molecule type" value="Genomic_DNA"/>
</dbReference>
<protein>
    <submittedName>
        <fullName evidence="2">Uncharacterized protein</fullName>
    </submittedName>
</protein>
<sequence length="102" mass="10697">METVFPRPDTVHRGPTLDPGLEVGHAGERLMAGLLPMKPGRAQPEQESRVPLPMGSPPVGRTKGVGCIEVWVAAEGTDLGGLILACRSCWDVECHLSGGEGA</sequence>
<proteinExistence type="predicted"/>
<reference evidence="2 3" key="1">
    <citation type="submission" date="2021-06" db="EMBL/GenBank/DDBJ databases">
        <authorList>
            <person name="Palmer J.M."/>
        </authorList>
    </citation>
    <scope>NUCLEOTIDE SEQUENCE [LARGE SCALE GENOMIC DNA]</scope>
    <source>
        <strain evidence="2 3">AS_MEX2019</strain>
        <tissue evidence="2">Muscle</tissue>
    </source>
</reference>